<feature type="transmembrane region" description="Helical" evidence="8">
    <location>
        <begin position="757"/>
        <end position="777"/>
    </location>
</feature>
<dbReference type="GO" id="GO:0008381">
    <property type="term" value="F:mechanosensitive monoatomic ion channel activity"/>
    <property type="evidence" value="ECO:0007669"/>
    <property type="project" value="InterPro"/>
</dbReference>
<dbReference type="GO" id="GO:0042391">
    <property type="term" value="P:regulation of membrane potential"/>
    <property type="evidence" value="ECO:0007669"/>
    <property type="project" value="TreeGrafter"/>
</dbReference>
<feature type="domain" description="Piezo THU9 and anchor" evidence="11">
    <location>
        <begin position="1847"/>
        <end position="2033"/>
    </location>
</feature>
<proteinExistence type="inferred from homology"/>
<feature type="transmembrane region" description="Helical" evidence="8">
    <location>
        <begin position="975"/>
        <end position="996"/>
    </location>
</feature>
<dbReference type="GO" id="GO:0005261">
    <property type="term" value="F:monoatomic cation channel activity"/>
    <property type="evidence" value="ECO:0007669"/>
    <property type="project" value="TreeGrafter"/>
</dbReference>
<gene>
    <name evidence="12" type="ORF">BSTOLATCC_MIC33075</name>
</gene>
<feature type="transmembrane region" description="Helical" evidence="8">
    <location>
        <begin position="670"/>
        <end position="692"/>
    </location>
</feature>
<feature type="transmembrane region" description="Helical" evidence="8">
    <location>
        <begin position="302"/>
        <end position="323"/>
    </location>
</feature>
<feature type="transmembrane region" description="Helical" evidence="8">
    <location>
        <begin position="1042"/>
        <end position="1059"/>
    </location>
</feature>
<keyword evidence="3 8" id="KW-0812">Transmembrane</keyword>
<keyword evidence="13" id="KW-1185">Reference proteome</keyword>
<keyword evidence="6" id="KW-0175">Coiled coil</keyword>
<feature type="transmembrane region" description="Helical" evidence="8">
    <location>
        <begin position="1516"/>
        <end position="1537"/>
    </location>
</feature>
<dbReference type="InterPro" id="IPR031334">
    <property type="entry name" value="Piezo_cap_dom"/>
</dbReference>
<dbReference type="Pfam" id="PF12166">
    <property type="entry name" value="Piezo_cap"/>
    <property type="match status" value="1"/>
</dbReference>
<feature type="transmembrane region" description="Helical" evidence="8">
    <location>
        <begin position="576"/>
        <end position="592"/>
    </location>
</feature>
<feature type="transmembrane region" description="Helical" evidence="8">
    <location>
        <begin position="495"/>
        <end position="515"/>
    </location>
</feature>
<evidence type="ECO:0000256" key="6">
    <source>
        <dbReference type="SAM" id="Coils"/>
    </source>
</evidence>
<feature type="transmembrane region" description="Helical" evidence="8">
    <location>
        <begin position="51"/>
        <end position="76"/>
    </location>
</feature>
<feature type="domain" description="Piezo THU9 and anchor" evidence="11">
    <location>
        <begin position="1608"/>
        <end position="1676"/>
    </location>
</feature>
<feature type="transmembrane region" description="Helical" evidence="8">
    <location>
        <begin position="20"/>
        <end position="39"/>
    </location>
</feature>
<feature type="transmembrane region" description="Helical" evidence="8">
    <location>
        <begin position="1945"/>
        <end position="1962"/>
    </location>
</feature>
<feature type="transmembrane region" description="Helical" evidence="8">
    <location>
        <begin position="1433"/>
        <end position="1453"/>
    </location>
</feature>
<feature type="transmembrane region" description="Helical" evidence="8">
    <location>
        <begin position="552"/>
        <end position="570"/>
    </location>
</feature>
<evidence type="ECO:0000256" key="5">
    <source>
        <dbReference type="ARBA" id="ARBA00023136"/>
    </source>
</evidence>
<feature type="transmembrane region" description="Helical" evidence="8">
    <location>
        <begin position="1849"/>
        <end position="1871"/>
    </location>
</feature>
<comment type="caution">
    <text evidence="12">The sequence shown here is derived from an EMBL/GenBank/DDBJ whole genome shotgun (WGS) entry which is preliminary data.</text>
</comment>
<dbReference type="PANTHER" id="PTHR13167">
    <property type="entry name" value="PIEZO-TYPE MECHANOSENSITIVE ION CHANNEL COMPONENT"/>
    <property type="match status" value="1"/>
</dbReference>
<keyword evidence="5 8" id="KW-0472">Membrane</keyword>
<feature type="compositionally biased region" description="Basic and acidic residues" evidence="7">
    <location>
        <begin position="600"/>
        <end position="621"/>
    </location>
</feature>
<feature type="transmembrane region" description="Helical" evidence="8">
    <location>
        <begin position="367"/>
        <end position="387"/>
    </location>
</feature>
<dbReference type="GO" id="GO:0016020">
    <property type="term" value="C:membrane"/>
    <property type="evidence" value="ECO:0007669"/>
    <property type="project" value="UniProtKB-SubCell"/>
</dbReference>
<dbReference type="GO" id="GO:0050982">
    <property type="term" value="P:detection of mechanical stimulus"/>
    <property type="evidence" value="ECO:0007669"/>
    <property type="project" value="TreeGrafter"/>
</dbReference>
<comment type="subcellular location">
    <subcellularLocation>
        <location evidence="1">Membrane</location>
        <topology evidence="1">Multi-pass membrane protein</topology>
    </subcellularLocation>
</comment>
<dbReference type="Proteomes" id="UP001162131">
    <property type="component" value="Unassembled WGS sequence"/>
</dbReference>
<feature type="transmembrane region" description="Helical" evidence="8">
    <location>
        <begin position="223"/>
        <end position="244"/>
    </location>
</feature>
<dbReference type="Pfam" id="PF23188">
    <property type="entry name" value="THU_Piezo1"/>
    <property type="match status" value="1"/>
</dbReference>
<dbReference type="InterPro" id="IPR027272">
    <property type="entry name" value="Piezo"/>
</dbReference>
<feature type="region of interest" description="Disordered" evidence="7">
    <location>
        <begin position="600"/>
        <end position="629"/>
    </location>
</feature>
<keyword evidence="4 8" id="KW-1133">Transmembrane helix</keyword>
<feature type="transmembrane region" description="Helical" evidence="8">
    <location>
        <begin position="2258"/>
        <end position="2279"/>
    </location>
</feature>
<evidence type="ECO:0000256" key="3">
    <source>
        <dbReference type="ARBA" id="ARBA00022692"/>
    </source>
</evidence>
<name>A0AAU9JCD8_9CILI</name>
<protein>
    <recommendedName>
        <fullName evidence="14">Piezo non-specific cation channel R-Ras-binding domain-containing protein</fullName>
    </recommendedName>
</protein>
<feature type="transmembrane region" description="Helical" evidence="8">
    <location>
        <begin position="783"/>
        <end position="805"/>
    </location>
</feature>
<feature type="transmembrane region" description="Helical" evidence="8">
    <location>
        <begin position="335"/>
        <end position="355"/>
    </location>
</feature>
<accession>A0AAU9JCD8</accession>
<feature type="transmembrane region" description="Helical" evidence="8">
    <location>
        <begin position="1106"/>
        <end position="1136"/>
    </location>
</feature>
<dbReference type="Pfam" id="PF24874">
    <property type="entry name" value="Piezo_THU9_anchor"/>
    <property type="match status" value="2"/>
</dbReference>
<dbReference type="EMBL" id="CAJZBQ010000033">
    <property type="protein sequence ID" value="CAG9323173.1"/>
    <property type="molecule type" value="Genomic_DNA"/>
</dbReference>
<evidence type="ECO:0000259" key="9">
    <source>
        <dbReference type="Pfam" id="PF12166"/>
    </source>
</evidence>
<feature type="domain" description="Piezo transmembrane helical unit" evidence="10">
    <location>
        <begin position="1418"/>
        <end position="1543"/>
    </location>
</feature>
<comment type="similarity">
    <text evidence="2">Belongs to the PIEZO (TC 1.A.75) family.</text>
</comment>
<evidence type="ECO:0000256" key="4">
    <source>
        <dbReference type="ARBA" id="ARBA00022989"/>
    </source>
</evidence>
<dbReference type="SUPFAM" id="SSF54495">
    <property type="entry name" value="UBC-like"/>
    <property type="match status" value="1"/>
</dbReference>
<feature type="transmembrane region" description="Helical" evidence="8">
    <location>
        <begin position="1904"/>
        <end position="1924"/>
    </location>
</feature>
<evidence type="ECO:0000256" key="8">
    <source>
        <dbReference type="SAM" id="Phobius"/>
    </source>
</evidence>
<feature type="transmembrane region" description="Helical" evidence="8">
    <location>
        <begin position="2186"/>
        <end position="2206"/>
    </location>
</feature>
<evidence type="ECO:0000313" key="13">
    <source>
        <dbReference type="Proteomes" id="UP001162131"/>
    </source>
</evidence>
<evidence type="ECO:0000313" key="12">
    <source>
        <dbReference type="EMBL" id="CAG9323173.1"/>
    </source>
</evidence>
<evidence type="ECO:0000259" key="11">
    <source>
        <dbReference type="Pfam" id="PF24874"/>
    </source>
</evidence>
<feature type="transmembrane region" description="Helical" evidence="8">
    <location>
        <begin position="1652"/>
        <end position="1670"/>
    </location>
</feature>
<feature type="transmembrane region" description="Helical" evidence="8">
    <location>
        <begin position="450"/>
        <end position="475"/>
    </location>
</feature>
<feature type="transmembrane region" description="Helical" evidence="8">
    <location>
        <begin position="923"/>
        <end position="945"/>
    </location>
</feature>
<evidence type="ECO:0000259" key="10">
    <source>
        <dbReference type="Pfam" id="PF23188"/>
    </source>
</evidence>
<dbReference type="InterPro" id="IPR056770">
    <property type="entry name" value="Piezo_THU9_anchor"/>
</dbReference>
<reference evidence="12" key="1">
    <citation type="submission" date="2021-09" db="EMBL/GenBank/DDBJ databases">
        <authorList>
            <consortium name="AG Swart"/>
            <person name="Singh M."/>
            <person name="Singh A."/>
            <person name="Seah K."/>
            <person name="Emmerich C."/>
        </authorList>
    </citation>
    <scope>NUCLEOTIDE SEQUENCE</scope>
    <source>
        <strain evidence="12">ATCC30299</strain>
    </source>
</reference>
<sequence length="2347" mass="275426">MLQRLSSSILLLCGAFYPSFFSAVYVFSGTLIWFATLFAKQIPESLLRAALIFGLISLAAKITVLLMLNYSALMIFGFSPDSTIMQGLFFNEGNSFVFYFKNFAFDIIAIICLVLSLIGKRKLKHKQYFKFRIEIMWIGLFILAIYASSYVTWANFIYSLTSLVYAANLRYKSMKLNLLIFRFISIAATVQIVTSYILALIFEDPSLSKSFWIYGFILNDLNILGMFLMAFLVHLIFTFFSIAYKQEKHFGETTSDMQIPLISKEYETEPSLQESFDKPSLKYFLNNSPKELLFHTLARLMLIVWVIYFRNILSIFLMIPLFYTIISTSKRKTLFIYRFIVIPLQSVGFGISYGIKLYNDAHSYKDLAAISYLFVTTIWFLILVRLPYVKTEEKYTRKLRTLFSYWHWISLFGIMSAALSEINYILGIIIIFYFIFLIVPPLIEKYWKWLVLYSMAALLISKIFNVFPSLASFLLLDNYKIGSLGISLDDNEKVIYLNEVILWTVVILSGIQLWVNKASHQLHSESLKIEEEQEDRKLIKAWKKILYKAIHWIKRGEIWLSILLIFTFILFSAENLINFGRFILAGVLLILLRKPIKKPDNRNADQEDHEAGDKEENKEEENQPESINNPLLGLLTNKFTVKTITNASVTNSPLQGQETKENFMWYDYTALWVITYIFMCLSAVILIGEYFYQFWPYLPFPTLDISLIGFSIYSRKDLYSTLLLDSCLFISSKYTYHLIIRQQESSKMTISELIKTYQFRAFCECFNFALLFTIFYLSCYWKLSFSMLLYLIVIIIYFIAISIYLNSKNKTGYRKEWNYRLNMWKVLFTITILALIFSYTDIMMQPLYESQSYEYTEWIFYFSGFSASKKWSIFDNYGYVVICIMLIIERHCLEYLKPNYDATYLTGLLKSDKVKISKKVNVIVVRILTWLRTISEAIIPMILLFTAFQKLTVIGFVYLLTALFVPLANKRNQKVIICIVVAIMVILQYSLILSNINGKNSPQKSPARDPFENPWYARIDWPTKDDAYFLSLGTEISQLHSLLYDEIILLLCLFHFIVLSNERDKLKKLEKEKGEFAEAKNEEKETEKLKIFMDTLKKNTLRFSRLLLLFLVLLFLTNSFGLISLVYIIFSLLLIIKETTLVKSNLGSYTRLLSHLLIYTLLDLIIQFVFQIPFKVFDSYKDSSLFKVIGVKRLWSAGTDEENSEDYSSSQLEIDMKILIFTLMYVIYRMINSQEFLVYFDSLTKEILRESIGIGIEKARLFNDGLIEKNIKYEQRRAIFVEKLERLETQLNLIRKNAPITFTYQKSENESYEIEKEGQMKKIKNIFDRILISMVDTAMFRKFISTIIERNSKIQNINIELEDLGSQPQKIFRRASVSNKQSKEDNELNLEDESSAVEVYNLTLSDYIKLLLLYIPASNTQNIVFFMCFLNNFIYASLESVILPISIVGYAMFENPRPPSNYFWLLLYYISTVVFVKFCFQLDLWPYLTNDVFPINYHDPAKIGFNLAQNTYSGAFFWYIFYDALLIVTILFHTYYLRRVGLHNRVEYEIESFEQAKVRYIKQVSSADESLELKSHYPYQIDSGSFFGKFVKLISRIIPKNKEEKPGKDLYLPLILIQLIILVYIFICFTRMEGYSHDISQSIKANQFQGRMVIALMLQFFLILIERYLYVRKTSQALKDDQVASLERKDTLLNAKRGQRRASTKKMTFLPAASTEKIEFDKELIHRQFTEAENCKNIKVTWVEGDHEIVQWKVVFNVEAIENSKDKKIEATIIFPFQYPKYPPKMICKKNIHHKIIDNYEKSIIPEFINGDWKGDHAIYNILNQILIEFNYEAPHLEKSSEKRWNKAMIVRLLSNILIMAAIHALVFWYFPIDGNRSLSGKPYCTSFDNRDCNDFQINVYIEWFYILFAIYFVIMSLQIRHGLPSFRKVSFPFMRSTSMTSYRLFKAYLALPFLYELRTLLDWTFTPTALDLFQWFKFEDINARLYQTRCIQLSYSYHKKGENISAWQKGYMGFFTLFLICFVILIPLIIFSSLNPIMEKNDVKWMDMKIKIICQSRSYSLYDTKSHDEMHFITDEEWNAKNMNEVKDIQSSDKPHLQVISLPRFQETYWGITPPSRDRLCYTLNNTANYQESKLLMVYTFWRTYPTTQPGVSETLFIPLGNSTNTFYQMICEGKYDMIYSKTHFYGSFVKLPSAGATITPYTVIDEKFSPNLYMKIHKDERNSSYWEVGILTGQRRPKGPVFYVISDSYSPVTFGFSLWAFYISIVYLIARFLRYFVTGGSQNIYMTDMKNPVPLITLCSGIYVCRMRGQLIKEEELYYELIDILRSTEQVKSMTGTSSIKEKMD</sequence>
<feature type="transmembrane region" description="Helical" evidence="8">
    <location>
        <begin position="178"/>
        <end position="202"/>
    </location>
</feature>
<feature type="transmembrane region" description="Helical" evidence="8">
    <location>
        <begin position="718"/>
        <end position="736"/>
    </location>
</feature>
<feature type="domain" description="Piezo non-specific cation channel cap" evidence="9">
    <location>
        <begin position="2076"/>
        <end position="2339"/>
    </location>
</feature>
<dbReference type="CDD" id="cd00195">
    <property type="entry name" value="UBCc_UEV"/>
    <property type="match status" value="1"/>
</dbReference>
<feature type="transmembrane region" description="Helical" evidence="8">
    <location>
        <begin position="2012"/>
        <end position="2032"/>
    </location>
</feature>
<feature type="transmembrane region" description="Helical" evidence="8">
    <location>
        <begin position="96"/>
        <end position="118"/>
    </location>
</feature>
<dbReference type="InterPro" id="IPR056768">
    <property type="entry name" value="THU_Piezo"/>
</dbReference>
<feature type="transmembrane region" description="Helical" evidence="8">
    <location>
        <begin position="826"/>
        <end position="848"/>
    </location>
</feature>
<feature type="transmembrane region" description="Helical" evidence="8">
    <location>
        <begin position="1465"/>
        <end position="1488"/>
    </location>
</feature>
<feature type="coiled-coil region" evidence="6">
    <location>
        <begin position="1059"/>
        <end position="1089"/>
    </location>
</feature>
<dbReference type="Gene3D" id="3.10.110.10">
    <property type="entry name" value="Ubiquitin Conjugating Enzyme"/>
    <property type="match status" value="1"/>
</dbReference>
<evidence type="ECO:0000256" key="1">
    <source>
        <dbReference type="ARBA" id="ARBA00004141"/>
    </source>
</evidence>
<feature type="transmembrane region" description="Helical" evidence="8">
    <location>
        <begin position="951"/>
        <end position="968"/>
    </location>
</feature>
<evidence type="ECO:0008006" key="14">
    <source>
        <dbReference type="Google" id="ProtNLM"/>
    </source>
</evidence>
<dbReference type="InterPro" id="IPR016135">
    <property type="entry name" value="UBQ-conjugating_enzyme/RWD"/>
</dbReference>
<feature type="transmembrane region" description="Helical" evidence="8">
    <location>
        <begin position="424"/>
        <end position="443"/>
    </location>
</feature>
<feature type="transmembrane region" description="Helical" evidence="8">
    <location>
        <begin position="1610"/>
        <end position="1632"/>
    </location>
</feature>
<feature type="transmembrane region" description="Helical" evidence="8">
    <location>
        <begin position="138"/>
        <end position="158"/>
    </location>
</feature>
<evidence type="ECO:0000256" key="7">
    <source>
        <dbReference type="SAM" id="MobiDB-lite"/>
    </source>
</evidence>
<organism evidence="12 13">
    <name type="scientific">Blepharisma stoltei</name>
    <dbReference type="NCBI Taxonomy" id="1481888"/>
    <lineage>
        <taxon>Eukaryota</taxon>
        <taxon>Sar</taxon>
        <taxon>Alveolata</taxon>
        <taxon>Ciliophora</taxon>
        <taxon>Postciliodesmatophora</taxon>
        <taxon>Heterotrichea</taxon>
        <taxon>Heterotrichida</taxon>
        <taxon>Blepharismidae</taxon>
        <taxon>Blepharisma</taxon>
    </lineage>
</organism>
<feature type="transmembrane region" description="Helical" evidence="8">
    <location>
        <begin position="871"/>
        <end position="888"/>
    </location>
</feature>
<evidence type="ECO:0000256" key="2">
    <source>
        <dbReference type="ARBA" id="ARBA00007821"/>
    </source>
</evidence>
<dbReference type="GO" id="GO:0071260">
    <property type="term" value="P:cellular response to mechanical stimulus"/>
    <property type="evidence" value="ECO:0007669"/>
    <property type="project" value="TreeGrafter"/>
</dbReference>
<dbReference type="PANTHER" id="PTHR13167:SF25">
    <property type="entry name" value="PIEZO-TYPE MECHANOSENSITIVE ION CHANNEL COMPONENT"/>
    <property type="match status" value="1"/>
</dbReference>
<feature type="transmembrane region" description="Helical" evidence="8">
    <location>
        <begin position="399"/>
        <end position="418"/>
    </location>
</feature>